<dbReference type="Proteomes" id="UP001358586">
    <property type="component" value="Chromosome 10"/>
</dbReference>
<keyword evidence="3" id="KW-1185">Reference proteome</keyword>
<evidence type="ECO:0000313" key="3">
    <source>
        <dbReference type="Proteomes" id="UP001358586"/>
    </source>
</evidence>
<dbReference type="CDD" id="cd06222">
    <property type="entry name" value="RNase_H_like"/>
    <property type="match status" value="1"/>
</dbReference>
<dbReference type="InterPro" id="IPR036397">
    <property type="entry name" value="RNaseH_sf"/>
</dbReference>
<protein>
    <recommendedName>
        <fullName evidence="1">RNase H type-1 domain-containing protein</fullName>
    </recommendedName>
</protein>
<dbReference type="EMBL" id="JARKNE010000010">
    <property type="protein sequence ID" value="KAK5795464.1"/>
    <property type="molecule type" value="Genomic_DNA"/>
</dbReference>
<gene>
    <name evidence="2" type="ORF">PVK06_036732</name>
</gene>
<dbReference type="InterPro" id="IPR002156">
    <property type="entry name" value="RNaseH_domain"/>
</dbReference>
<dbReference type="InterPro" id="IPR053151">
    <property type="entry name" value="RNase_H-like"/>
</dbReference>
<reference evidence="2 3" key="1">
    <citation type="submission" date="2023-03" db="EMBL/GenBank/DDBJ databases">
        <title>WGS of Gossypium arboreum.</title>
        <authorList>
            <person name="Yu D."/>
        </authorList>
    </citation>
    <scope>NUCLEOTIDE SEQUENCE [LARGE SCALE GENOMIC DNA]</scope>
    <source>
        <tissue evidence="2">Leaf</tissue>
    </source>
</reference>
<organism evidence="2 3">
    <name type="scientific">Gossypium arboreum</name>
    <name type="common">Tree cotton</name>
    <name type="synonym">Gossypium nanking</name>
    <dbReference type="NCBI Taxonomy" id="29729"/>
    <lineage>
        <taxon>Eukaryota</taxon>
        <taxon>Viridiplantae</taxon>
        <taxon>Streptophyta</taxon>
        <taxon>Embryophyta</taxon>
        <taxon>Tracheophyta</taxon>
        <taxon>Spermatophyta</taxon>
        <taxon>Magnoliopsida</taxon>
        <taxon>eudicotyledons</taxon>
        <taxon>Gunneridae</taxon>
        <taxon>Pentapetalae</taxon>
        <taxon>rosids</taxon>
        <taxon>malvids</taxon>
        <taxon>Malvales</taxon>
        <taxon>Malvaceae</taxon>
        <taxon>Malvoideae</taxon>
        <taxon>Gossypium</taxon>
    </lineage>
</organism>
<comment type="caution">
    <text evidence="2">The sequence shown here is derived from an EMBL/GenBank/DDBJ whole genome shotgun (WGS) entry which is preliminary data.</text>
</comment>
<sequence>MGNASAGGILWDQLGNWILGFNRYLGKCSPFEAELWDILDRLLVMLNKGYRRATIQTDNLDVVVGGFKYHLT</sequence>
<proteinExistence type="predicted"/>
<dbReference type="Pfam" id="PF13456">
    <property type="entry name" value="RVT_3"/>
    <property type="match status" value="1"/>
</dbReference>
<dbReference type="PANTHER" id="PTHR47723">
    <property type="entry name" value="OS05G0353850 PROTEIN"/>
    <property type="match status" value="1"/>
</dbReference>
<name>A0ABR0NKW6_GOSAR</name>
<dbReference type="Gene3D" id="3.30.420.10">
    <property type="entry name" value="Ribonuclease H-like superfamily/Ribonuclease H"/>
    <property type="match status" value="1"/>
</dbReference>
<evidence type="ECO:0000313" key="2">
    <source>
        <dbReference type="EMBL" id="KAK5795464.1"/>
    </source>
</evidence>
<dbReference type="InterPro" id="IPR044730">
    <property type="entry name" value="RNase_H-like_dom_plant"/>
</dbReference>
<dbReference type="PANTHER" id="PTHR47723:SF19">
    <property type="entry name" value="POLYNUCLEOTIDYL TRANSFERASE, RIBONUCLEASE H-LIKE SUPERFAMILY PROTEIN"/>
    <property type="match status" value="1"/>
</dbReference>
<accession>A0ABR0NKW6</accession>
<feature type="domain" description="RNase H type-1" evidence="1">
    <location>
        <begin position="2"/>
        <end position="63"/>
    </location>
</feature>
<evidence type="ECO:0000259" key="1">
    <source>
        <dbReference type="Pfam" id="PF13456"/>
    </source>
</evidence>